<dbReference type="Pfam" id="PF02065">
    <property type="entry name" value="Melibiase"/>
    <property type="match status" value="1"/>
</dbReference>
<dbReference type="Proteomes" id="UP000886743">
    <property type="component" value="Unassembled WGS sequence"/>
</dbReference>
<dbReference type="EMBL" id="DVOF01000232">
    <property type="protein sequence ID" value="HIV03440.1"/>
    <property type="molecule type" value="Genomic_DNA"/>
</dbReference>
<dbReference type="InterPro" id="IPR013785">
    <property type="entry name" value="Aldolase_TIM"/>
</dbReference>
<dbReference type="InterPro" id="IPR002252">
    <property type="entry name" value="Glyco_hydro_36"/>
</dbReference>
<dbReference type="GO" id="GO:0016052">
    <property type="term" value="P:carbohydrate catabolic process"/>
    <property type="evidence" value="ECO:0007669"/>
    <property type="project" value="InterPro"/>
</dbReference>
<dbReference type="CDD" id="cd14791">
    <property type="entry name" value="GH36"/>
    <property type="match status" value="1"/>
</dbReference>
<dbReference type="PRINTS" id="PR00743">
    <property type="entry name" value="GLHYDRLASE36"/>
</dbReference>
<proteinExistence type="predicted"/>
<dbReference type="AlphaFoldDB" id="A0A9D1NIE2"/>
<feature type="non-terminal residue" evidence="3">
    <location>
        <position position="1"/>
    </location>
</feature>
<reference evidence="3" key="1">
    <citation type="submission" date="2020-10" db="EMBL/GenBank/DDBJ databases">
        <authorList>
            <person name="Gilroy R."/>
        </authorList>
    </citation>
    <scope>NUCLEOTIDE SEQUENCE</scope>
    <source>
        <strain evidence="3">4920</strain>
    </source>
</reference>
<evidence type="ECO:0000313" key="3">
    <source>
        <dbReference type="EMBL" id="HIV03440.1"/>
    </source>
</evidence>
<dbReference type="Gene3D" id="2.70.98.60">
    <property type="entry name" value="alpha-galactosidase from lactobacil brevis"/>
    <property type="match status" value="1"/>
</dbReference>
<keyword evidence="1" id="KW-0378">Hydrolase</keyword>
<dbReference type="Gene3D" id="3.20.20.70">
    <property type="entry name" value="Aldolase class I"/>
    <property type="match status" value="1"/>
</dbReference>
<dbReference type="SUPFAM" id="SSF51445">
    <property type="entry name" value="(Trans)glycosidases"/>
    <property type="match status" value="1"/>
</dbReference>
<sequence>QYETHRYYKNKYGNKLEFSLSGGKINAVVHYQIYTGVAAVRSWTVVTNISREAVGLEYVSSFSYTGLDENGLKIMIPHNSWAREVNWRAYTPWELSLQKVAPIGTKRISVSNTGTWSSKEHLPMAAAISESGALMWQIENNGSWHWEISDVSNMLYLKISGPAEQENAWYKELMPGERFESVKACVALGKGFNSALCEMTKYRRVIFENNAQNKALPVIFNDYMHCLWADPTEEKMLPLIDKAAEAGCEYYCMDAGWYADGTWWETVGEWQEQKKRFPGGIKRVFDYIKSKGMVPGIWLEIEVMGINSPIADQFEDACFFMRHGRRVIDRGRYQLDFRNGKVRRFASAVVDRVVREYGAGFIKFDYNIDAGSGTEVDSASFGDGLLAHNRAYLGWIEEIKNQYPSLILENCSSGGLRLDYAMLAKHHIQSMSDQEDFRDTAYIAAAAPTAALPEQAGIWAYPLSDNKENEIAFLMTSALLQRVYLSGQIASLPEGNFALVKEAIACYKQIRGSISASIPFYPLGIPKTGDGMICLAFRCGARCRLAVWCFDEAGRRVQIPLACHSIKILYPSNSSVEAVKTEDGLAVTFPAAYTAAVIELMEREGTER</sequence>
<dbReference type="PANTHER" id="PTHR43053:SF3">
    <property type="entry name" value="ALPHA-GALACTOSIDASE C-RELATED"/>
    <property type="match status" value="1"/>
</dbReference>
<evidence type="ECO:0000313" key="4">
    <source>
        <dbReference type="Proteomes" id="UP000886743"/>
    </source>
</evidence>
<dbReference type="InterPro" id="IPR017853">
    <property type="entry name" value="GH"/>
</dbReference>
<dbReference type="InterPro" id="IPR050985">
    <property type="entry name" value="Alpha-glycosidase_related"/>
</dbReference>
<gene>
    <name evidence="3" type="ORF">IAC74_07675</name>
</gene>
<dbReference type="InterPro" id="IPR038417">
    <property type="entry name" value="Alpga-gal_N_sf"/>
</dbReference>
<evidence type="ECO:0000256" key="2">
    <source>
        <dbReference type="ARBA" id="ARBA00023295"/>
    </source>
</evidence>
<accession>A0A9D1NIE2</accession>
<comment type="caution">
    <text evidence="3">The sequence shown here is derived from an EMBL/GenBank/DDBJ whole genome shotgun (WGS) entry which is preliminary data.</text>
</comment>
<name>A0A9D1NIE2_9FIRM</name>
<reference evidence="3" key="2">
    <citation type="journal article" date="2021" name="PeerJ">
        <title>Extensive microbial diversity within the chicken gut microbiome revealed by metagenomics and culture.</title>
        <authorList>
            <person name="Gilroy R."/>
            <person name="Ravi A."/>
            <person name="Getino M."/>
            <person name="Pursley I."/>
            <person name="Horton D.L."/>
            <person name="Alikhan N.F."/>
            <person name="Baker D."/>
            <person name="Gharbi K."/>
            <person name="Hall N."/>
            <person name="Watson M."/>
            <person name="Adriaenssens E.M."/>
            <person name="Foster-Nyarko E."/>
            <person name="Jarju S."/>
            <person name="Secka A."/>
            <person name="Antonio M."/>
            <person name="Oren A."/>
            <person name="Chaudhuri R.R."/>
            <person name="La Ragione R."/>
            <person name="Hildebrand F."/>
            <person name="Pallen M.J."/>
        </authorList>
    </citation>
    <scope>NUCLEOTIDE SEQUENCE</scope>
    <source>
        <strain evidence="3">4920</strain>
    </source>
</reference>
<keyword evidence="2" id="KW-0326">Glycosidase</keyword>
<evidence type="ECO:0000256" key="1">
    <source>
        <dbReference type="ARBA" id="ARBA00022801"/>
    </source>
</evidence>
<protein>
    <submittedName>
        <fullName evidence="3">Alpha-galactosidase</fullName>
    </submittedName>
</protein>
<organism evidence="3 4">
    <name type="scientific">Candidatus Aphodoplasma excrementigallinarum</name>
    <dbReference type="NCBI Taxonomy" id="2840673"/>
    <lineage>
        <taxon>Bacteria</taxon>
        <taxon>Bacillati</taxon>
        <taxon>Bacillota</taxon>
        <taxon>Clostridia</taxon>
        <taxon>Eubacteriales</taxon>
        <taxon>Candidatus Aphodoplasma</taxon>
    </lineage>
</organism>
<dbReference type="PANTHER" id="PTHR43053">
    <property type="entry name" value="GLYCOSIDASE FAMILY 31"/>
    <property type="match status" value="1"/>
</dbReference>
<dbReference type="GO" id="GO:0004557">
    <property type="term" value="F:alpha-galactosidase activity"/>
    <property type="evidence" value="ECO:0007669"/>
    <property type="project" value="InterPro"/>
</dbReference>